<evidence type="ECO:0000313" key="12">
    <source>
        <dbReference type="EMBL" id="CAD9566625.1"/>
    </source>
</evidence>
<dbReference type="GO" id="GO:0000064">
    <property type="term" value="F:L-ornithine transmembrane transporter activity"/>
    <property type="evidence" value="ECO:0007669"/>
    <property type="project" value="TreeGrafter"/>
</dbReference>
<sequence length="410" mass="43911">MEESSSYWSDGNTKVSFTTAAAASDSSNTPKQIAPSRSMVMCDNNDMNNNNSNHQQQQQLKKKQPNNNSDTTNSMIQKSIAAGSFAGISSTLLFHPLDVVRTKMQSEALSACLSSSPAAADNNSSSKVKISGSGSGSGSKSMPRGNSSVFSVVRSTIQYGGIRAFYTGLSLPLAAQAVYKSCVFTTNSVSKAALMEWKRQERHKVGKFAPIVSLNLKDVFFCGALGGLVNAYLFVTPVEYVRNQLIAQDVKLAAENANSRVSGIKIMRGPIDVIRRVVTTEGMVGLWRGAGVTVMRDSLGCGFFFVSYEVAKRFFSSVSSFNDTIVTLLSGSCAGIGFWVAAAPLDTIKTNIQTGNTQSIRTAWAEITNGGANVLKLYSGWQVAFGRGAPAAAVTVYSYEMFYSLLEKSS</sequence>
<dbReference type="PROSITE" id="PS50920">
    <property type="entry name" value="SOLCAR"/>
    <property type="match status" value="3"/>
</dbReference>
<dbReference type="AlphaFoldDB" id="A0A7S2K7H8"/>
<dbReference type="SUPFAM" id="SSF103506">
    <property type="entry name" value="Mitochondrial carrier"/>
    <property type="match status" value="1"/>
</dbReference>
<dbReference type="GO" id="GO:1990575">
    <property type="term" value="P:mitochondrial L-ornithine transmembrane transport"/>
    <property type="evidence" value="ECO:0007669"/>
    <property type="project" value="TreeGrafter"/>
</dbReference>
<feature type="region of interest" description="Disordered" evidence="11">
    <location>
        <begin position="40"/>
        <end position="73"/>
    </location>
</feature>
<feature type="repeat" description="Solcar" evidence="9">
    <location>
        <begin position="217"/>
        <end position="314"/>
    </location>
</feature>
<evidence type="ECO:0000256" key="10">
    <source>
        <dbReference type="RuleBase" id="RU000488"/>
    </source>
</evidence>
<evidence type="ECO:0000256" key="8">
    <source>
        <dbReference type="ARBA" id="ARBA00023136"/>
    </source>
</evidence>
<reference evidence="12" key="1">
    <citation type="submission" date="2021-01" db="EMBL/GenBank/DDBJ databases">
        <authorList>
            <person name="Corre E."/>
            <person name="Pelletier E."/>
            <person name="Niang G."/>
            <person name="Scheremetjew M."/>
            <person name="Finn R."/>
            <person name="Kale V."/>
            <person name="Holt S."/>
            <person name="Cochrane G."/>
            <person name="Meng A."/>
            <person name="Brown T."/>
            <person name="Cohen L."/>
        </authorList>
    </citation>
    <scope>NUCLEOTIDE SEQUENCE</scope>
    <source>
        <strain evidence="12">B650</strain>
    </source>
</reference>
<feature type="repeat" description="Solcar" evidence="9">
    <location>
        <begin position="322"/>
        <end position="405"/>
    </location>
</feature>
<feature type="compositionally biased region" description="Low complexity" evidence="11">
    <location>
        <begin position="44"/>
        <end position="59"/>
    </location>
</feature>
<keyword evidence="8 9" id="KW-0472">Membrane</keyword>
<dbReference type="GO" id="GO:0031966">
    <property type="term" value="C:mitochondrial membrane"/>
    <property type="evidence" value="ECO:0007669"/>
    <property type="project" value="UniProtKB-SubCell"/>
</dbReference>
<keyword evidence="6" id="KW-1133">Transmembrane helix</keyword>
<evidence type="ECO:0008006" key="13">
    <source>
        <dbReference type="Google" id="ProtNLM"/>
    </source>
</evidence>
<protein>
    <recommendedName>
        <fullName evidence="13">Mitochondrial carrier protein</fullName>
    </recommendedName>
</protein>
<feature type="repeat" description="Solcar" evidence="9">
    <location>
        <begin position="74"/>
        <end position="193"/>
    </location>
</feature>
<dbReference type="EMBL" id="HBGY01008788">
    <property type="protein sequence ID" value="CAD9566625.1"/>
    <property type="molecule type" value="Transcribed_RNA"/>
</dbReference>
<evidence type="ECO:0000256" key="4">
    <source>
        <dbReference type="ARBA" id="ARBA00022692"/>
    </source>
</evidence>
<evidence type="ECO:0000256" key="3">
    <source>
        <dbReference type="ARBA" id="ARBA00022448"/>
    </source>
</evidence>
<organism evidence="12">
    <name type="scientific">Leptocylindrus danicus</name>
    <dbReference type="NCBI Taxonomy" id="163516"/>
    <lineage>
        <taxon>Eukaryota</taxon>
        <taxon>Sar</taxon>
        <taxon>Stramenopiles</taxon>
        <taxon>Ochrophyta</taxon>
        <taxon>Bacillariophyta</taxon>
        <taxon>Coscinodiscophyceae</taxon>
        <taxon>Chaetocerotophycidae</taxon>
        <taxon>Leptocylindrales</taxon>
        <taxon>Leptocylindraceae</taxon>
        <taxon>Leptocylindrus</taxon>
    </lineage>
</organism>
<evidence type="ECO:0000256" key="11">
    <source>
        <dbReference type="SAM" id="MobiDB-lite"/>
    </source>
</evidence>
<feature type="region of interest" description="Disordered" evidence="11">
    <location>
        <begin position="115"/>
        <end position="146"/>
    </location>
</feature>
<comment type="subcellular location">
    <subcellularLocation>
        <location evidence="1">Mitochondrion membrane</location>
        <topology evidence="1">Multi-pass membrane protein</topology>
    </subcellularLocation>
</comment>
<evidence type="ECO:0000256" key="9">
    <source>
        <dbReference type="PROSITE-ProRule" id="PRU00282"/>
    </source>
</evidence>
<keyword evidence="7" id="KW-0496">Mitochondrion</keyword>
<gene>
    <name evidence="12" type="ORF">LDAN0321_LOCUS5550</name>
</gene>
<evidence type="ECO:0000256" key="7">
    <source>
        <dbReference type="ARBA" id="ARBA00023128"/>
    </source>
</evidence>
<comment type="similarity">
    <text evidence="2 10">Belongs to the mitochondrial carrier (TC 2.A.29) family.</text>
</comment>
<dbReference type="InterPro" id="IPR018108">
    <property type="entry name" value="MCP_transmembrane"/>
</dbReference>
<evidence type="ECO:0000256" key="5">
    <source>
        <dbReference type="ARBA" id="ARBA00022737"/>
    </source>
</evidence>
<evidence type="ECO:0000256" key="6">
    <source>
        <dbReference type="ARBA" id="ARBA00022989"/>
    </source>
</evidence>
<dbReference type="PANTHER" id="PTHR45624">
    <property type="entry name" value="MITOCHONDRIAL BASIC AMINO ACIDS TRANSPORTER-RELATED"/>
    <property type="match status" value="1"/>
</dbReference>
<dbReference type="InterPro" id="IPR050567">
    <property type="entry name" value="Mitochondrial_Carrier"/>
</dbReference>
<dbReference type="PANTHER" id="PTHR45624:SF31">
    <property type="entry name" value="MITOCHONDRIAL ORNITHINE TRANSPORTER 1"/>
    <property type="match status" value="1"/>
</dbReference>
<dbReference type="InterPro" id="IPR023395">
    <property type="entry name" value="MCP_dom_sf"/>
</dbReference>
<accession>A0A7S2K7H8</accession>
<keyword evidence="5" id="KW-0677">Repeat</keyword>
<evidence type="ECO:0000256" key="1">
    <source>
        <dbReference type="ARBA" id="ARBA00004225"/>
    </source>
</evidence>
<feature type="compositionally biased region" description="Low complexity" evidence="11">
    <location>
        <begin position="115"/>
        <end position="132"/>
    </location>
</feature>
<evidence type="ECO:0000256" key="2">
    <source>
        <dbReference type="ARBA" id="ARBA00006375"/>
    </source>
</evidence>
<keyword evidence="4 9" id="KW-0812">Transmembrane</keyword>
<name>A0A7S2K7H8_9STRA</name>
<dbReference type="Gene3D" id="1.50.40.10">
    <property type="entry name" value="Mitochondrial carrier domain"/>
    <property type="match status" value="2"/>
</dbReference>
<keyword evidence="3 10" id="KW-0813">Transport</keyword>
<proteinExistence type="inferred from homology"/>
<dbReference type="Pfam" id="PF00153">
    <property type="entry name" value="Mito_carr"/>
    <property type="match status" value="3"/>
</dbReference>